<feature type="region of interest" description="Disordered" evidence="3">
    <location>
        <begin position="476"/>
        <end position="587"/>
    </location>
</feature>
<evidence type="ECO:0000256" key="1">
    <source>
        <dbReference type="ARBA" id="ARBA00022729"/>
    </source>
</evidence>
<dbReference type="AlphaFoldDB" id="A0AA36JM43"/>
<dbReference type="SUPFAM" id="SSF56300">
    <property type="entry name" value="Metallo-dependent phosphatases"/>
    <property type="match status" value="1"/>
</dbReference>
<feature type="domain" description="Calcineurin-like phosphoesterase" evidence="4">
    <location>
        <begin position="99"/>
        <end position="404"/>
    </location>
</feature>
<keyword evidence="6" id="KW-1185">Reference proteome</keyword>
<dbReference type="PANTHER" id="PTHR10161">
    <property type="entry name" value="TARTRATE-RESISTANT ACID PHOSPHATASE TYPE 5"/>
    <property type="match status" value="1"/>
</dbReference>
<dbReference type="InterPro" id="IPR029052">
    <property type="entry name" value="Metallo-depent_PP-like"/>
</dbReference>
<dbReference type="PANTHER" id="PTHR10161:SF14">
    <property type="entry name" value="TARTRATE-RESISTANT ACID PHOSPHATASE TYPE 5"/>
    <property type="match status" value="1"/>
</dbReference>
<dbReference type="Proteomes" id="UP001178507">
    <property type="component" value="Unassembled WGS sequence"/>
</dbReference>
<reference evidence="5" key="1">
    <citation type="submission" date="2023-08" db="EMBL/GenBank/DDBJ databases">
        <authorList>
            <person name="Chen Y."/>
            <person name="Shah S."/>
            <person name="Dougan E. K."/>
            <person name="Thang M."/>
            <person name="Chan C."/>
        </authorList>
    </citation>
    <scope>NUCLEOTIDE SEQUENCE</scope>
</reference>
<accession>A0AA36JM43</accession>
<evidence type="ECO:0000313" key="5">
    <source>
        <dbReference type="EMBL" id="CAJ1408752.1"/>
    </source>
</evidence>
<evidence type="ECO:0000256" key="2">
    <source>
        <dbReference type="ARBA" id="ARBA00022801"/>
    </source>
</evidence>
<comment type="caution">
    <text evidence="5">The sequence shown here is derived from an EMBL/GenBank/DDBJ whole genome shotgun (WGS) entry which is preliminary data.</text>
</comment>
<organism evidence="5 6">
    <name type="scientific">Effrenium voratum</name>
    <dbReference type="NCBI Taxonomy" id="2562239"/>
    <lineage>
        <taxon>Eukaryota</taxon>
        <taxon>Sar</taxon>
        <taxon>Alveolata</taxon>
        <taxon>Dinophyceae</taxon>
        <taxon>Suessiales</taxon>
        <taxon>Symbiodiniaceae</taxon>
        <taxon>Effrenium</taxon>
    </lineage>
</organism>
<keyword evidence="1" id="KW-0732">Signal</keyword>
<protein>
    <recommendedName>
        <fullName evidence="4">Calcineurin-like phosphoesterase domain-containing protein</fullName>
    </recommendedName>
</protein>
<evidence type="ECO:0000259" key="4">
    <source>
        <dbReference type="Pfam" id="PF00149"/>
    </source>
</evidence>
<keyword evidence="2" id="KW-0378">Hydrolase</keyword>
<evidence type="ECO:0000256" key="3">
    <source>
        <dbReference type="SAM" id="MobiDB-lite"/>
    </source>
</evidence>
<evidence type="ECO:0000313" key="6">
    <source>
        <dbReference type="Proteomes" id="UP001178507"/>
    </source>
</evidence>
<sequence>MSVTPDPQMDEEEQLLPQSLVPGQDFHKWQGKRRFAWAAAFGGLSLLAWRAFGWQGQPPSETSGPQQKFASMPVIPQTASQHNGITWPEMTLPGTETMTFMIVGDWGGLDGYIQPPNGSPRMVQYSGGEQPGPHVFAHRPGGCTDGEMSVCFNVRGGNGCLPTCGYNDEADFKPAIRVADQMKLRAEKTKPKFVLNVGDNFYWGGIPLGCGEVPLAGIHYVTGHMFDTIYNQIYNSRELLDLPWLSVLGNHDYGGWTYASAWDQQIAYTWHSPRWRLPAQYWHQHVDFSDKGFDMDIFLLDSNNEDALPPSVLPSKMNLCSYAHNPKGATCGKAGGPQSPDDCPGYFGKLWQDQVEWVEKKLKESTATWQLIVTHFPCGHQAPWYEKLHAEFGLDLLVTGHTHVQSTSPLGGLLCVISGGGGGILSDAPSVGDLSNSYGFYDAMVNRTHLVLESINFKGNSLGTWVAYASSADRPARHEVVGQKPETQGEPQKHRNLPEAEEYPQAHQKDKPATQQNAKPAMQDEKPGSSQDDKPAVQDEKPAAKQDDKPATKQKETLAVKQDDISEAREEQPAKAPTGSPQLQATQETCGVWCQLLR</sequence>
<name>A0AA36JM43_9DINO</name>
<dbReference type="Gene3D" id="3.60.21.10">
    <property type="match status" value="1"/>
</dbReference>
<proteinExistence type="predicted"/>
<dbReference type="Pfam" id="PF00149">
    <property type="entry name" value="Metallophos"/>
    <property type="match status" value="1"/>
</dbReference>
<feature type="compositionally biased region" description="Basic and acidic residues" evidence="3">
    <location>
        <begin position="522"/>
        <end position="573"/>
    </location>
</feature>
<dbReference type="InterPro" id="IPR004843">
    <property type="entry name" value="Calcineurin-like_PHP"/>
</dbReference>
<dbReference type="GO" id="GO:0016787">
    <property type="term" value="F:hydrolase activity"/>
    <property type="evidence" value="ECO:0007669"/>
    <property type="project" value="UniProtKB-KW"/>
</dbReference>
<dbReference type="EMBL" id="CAUJNA010003731">
    <property type="protein sequence ID" value="CAJ1408752.1"/>
    <property type="molecule type" value="Genomic_DNA"/>
</dbReference>
<gene>
    <name evidence="5" type="ORF">EVOR1521_LOCUS30013</name>
</gene>
<dbReference type="InterPro" id="IPR051558">
    <property type="entry name" value="Metallophosphoesterase_PAP"/>
</dbReference>